<feature type="transmembrane region" description="Helical" evidence="5">
    <location>
        <begin position="147"/>
        <end position="165"/>
    </location>
</feature>
<comment type="subcellular location">
    <subcellularLocation>
        <location evidence="1">Membrane</location>
        <topology evidence="1">Multi-pass membrane protein</topology>
    </subcellularLocation>
</comment>
<evidence type="ECO:0000313" key="8">
    <source>
        <dbReference type="Proteomes" id="UP000650467"/>
    </source>
</evidence>
<keyword evidence="4 5" id="KW-0472">Membrane</keyword>
<feature type="transmembrane region" description="Helical" evidence="5">
    <location>
        <begin position="114"/>
        <end position="135"/>
    </location>
</feature>
<evidence type="ECO:0000256" key="3">
    <source>
        <dbReference type="ARBA" id="ARBA00022989"/>
    </source>
</evidence>
<sequence length="216" mass="23350">MPVTVFLTGMLLGTERYSFRYFANLMVVAIGVGAASYGEIHFNLLGFLVQMGSIATESFRLVLIQLLLQARGIKLNPVTTLYFIAPACFVFLCIPFAFIEAPKLVVLTNMEVPYAWIAFSCVAALALNMSVFLLIGRSSALTMNIAGVLKDCLLIALSVLMYGSSVTSLQLAGYAVALVGVTYYNILKIQQTSASLQPQSNGADLEQQPLVQEGKS</sequence>
<comment type="caution">
    <text evidence="7">The sequence shown here is derived from an EMBL/GenBank/DDBJ whole genome shotgun (WGS) entry which is preliminary data.</text>
</comment>
<evidence type="ECO:0000313" key="7">
    <source>
        <dbReference type="EMBL" id="KAG2422144.1"/>
    </source>
</evidence>
<dbReference type="PANTHER" id="PTHR11132">
    <property type="entry name" value="SOLUTE CARRIER FAMILY 35"/>
    <property type="match status" value="1"/>
</dbReference>
<dbReference type="Proteomes" id="UP000650467">
    <property type="component" value="Unassembled WGS sequence"/>
</dbReference>
<gene>
    <name evidence="7" type="ORF">HXX76_016251</name>
</gene>
<reference evidence="7" key="1">
    <citation type="journal article" date="2020" name="bioRxiv">
        <title>Comparative genomics of Chlamydomonas.</title>
        <authorList>
            <person name="Craig R.J."/>
            <person name="Hasan A.R."/>
            <person name="Ness R.W."/>
            <person name="Keightley P.D."/>
        </authorList>
    </citation>
    <scope>NUCLEOTIDE SEQUENCE</scope>
    <source>
        <strain evidence="7">SAG 7.73</strain>
    </source>
</reference>
<feature type="transmembrane region" description="Helical" evidence="5">
    <location>
        <begin position="171"/>
        <end position="187"/>
    </location>
</feature>
<keyword evidence="2 5" id="KW-0812">Transmembrane</keyword>
<dbReference type="OrthoDB" id="6418713at2759"/>
<evidence type="ECO:0000256" key="5">
    <source>
        <dbReference type="SAM" id="Phobius"/>
    </source>
</evidence>
<evidence type="ECO:0000259" key="6">
    <source>
        <dbReference type="Pfam" id="PF03151"/>
    </source>
</evidence>
<proteinExistence type="predicted"/>
<dbReference type="InterPro" id="IPR050186">
    <property type="entry name" value="TPT_transporter"/>
</dbReference>
<keyword evidence="3 5" id="KW-1133">Transmembrane helix</keyword>
<feature type="domain" description="Sugar phosphate transporter" evidence="6">
    <location>
        <begin position="4"/>
        <end position="185"/>
    </location>
</feature>
<feature type="transmembrane region" description="Helical" evidence="5">
    <location>
        <begin position="21"/>
        <end position="38"/>
    </location>
</feature>
<dbReference type="InterPro" id="IPR004853">
    <property type="entry name" value="Sugar_P_trans_dom"/>
</dbReference>
<organism evidence="7 8">
    <name type="scientific">Chlamydomonas incerta</name>
    <dbReference type="NCBI Taxonomy" id="51695"/>
    <lineage>
        <taxon>Eukaryota</taxon>
        <taxon>Viridiplantae</taxon>
        <taxon>Chlorophyta</taxon>
        <taxon>core chlorophytes</taxon>
        <taxon>Chlorophyceae</taxon>
        <taxon>CS clade</taxon>
        <taxon>Chlamydomonadales</taxon>
        <taxon>Chlamydomonadaceae</taxon>
        <taxon>Chlamydomonas</taxon>
    </lineage>
</organism>
<dbReference type="GO" id="GO:0016020">
    <property type="term" value="C:membrane"/>
    <property type="evidence" value="ECO:0007669"/>
    <property type="project" value="UniProtKB-SubCell"/>
</dbReference>
<dbReference type="EMBL" id="JAEHOC010000185">
    <property type="protein sequence ID" value="KAG2422144.1"/>
    <property type="molecule type" value="Genomic_DNA"/>
</dbReference>
<evidence type="ECO:0000256" key="4">
    <source>
        <dbReference type="ARBA" id="ARBA00023136"/>
    </source>
</evidence>
<feature type="transmembrane region" description="Helical" evidence="5">
    <location>
        <begin position="44"/>
        <end position="68"/>
    </location>
</feature>
<keyword evidence="8" id="KW-1185">Reference proteome</keyword>
<evidence type="ECO:0000256" key="2">
    <source>
        <dbReference type="ARBA" id="ARBA00022692"/>
    </source>
</evidence>
<dbReference type="AlphaFoldDB" id="A0A835VQV1"/>
<feature type="transmembrane region" description="Helical" evidence="5">
    <location>
        <begin position="80"/>
        <end position="99"/>
    </location>
</feature>
<evidence type="ECO:0000256" key="1">
    <source>
        <dbReference type="ARBA" id="ARBA00004141"/>
    </source>
</evidence>
<accession>A0A835VQV1</accession>
<name>A0A835VQV1_CHLIN</name>
<dbReference type="Pfam" id="PF03151">
    <property type="entry name" value="TPT"/>
    <property type="match status" value="1"/>
</dbReference>
<protein>
    <recommendedName>
        <fullName evidence="6">Sugar phosphate transporter domain-containing protein</fullName>
    </recommendedName>
</protein>